<dbReference type="Proteomes" id="UP000800200">
    <property type="component" value="Unassembled WGS sequence"/>
</dbReference>
<dbReference type="InterPro" id="IPR025444">
    <property type="entry name" value="Monooxy_af470"/>
</dbReference>
<reference evidence="1" key="1">
    <citation type="journal article" date="2020" name="Stud. Mycol.">
        <title>101 Dothideomycetes genomes: a test case for predicting lifestyles and emergence of pathogens.</title>
        <authorList>
            <person name="Haridas S."/>
            <person name="Albert R."/>
            <person name="Binder M."/>
            <person name="Bloem J."/>
            <person name="Labutti K."/>
            <person name="Salamov A."/>
            <person name="Andreopoulos B."/>
            <person name="Baker S."/>
            <person name="Barry K."/>
            <person name="Bills G."/>
            <person name="Bluhm B."/>
            <person name="Cannon C."/>
            <person name="Castanera R."/>
            <person name="Culley D."/>
            <person name="Daum C."/>
            <person name="Ezra D."/>
            <person name="Gonzalez J."/>
            <person name="Henrissat B."/>
            <person name="Kuo A."/>
            <person name="Liang C."/>
            <person name="Lipzen A."/>
            <person name="Lutzoni F."/>
            <person name="Magnuson J."/>
            <person name="Mondo S."/>
            <person name="Nolan M."/>
            <person name="Ohm R."/>
            <person name="Pangilinan J."/>
            <person name="Park H.-J."/>
            <person name="Ramirez L."/>
            <person name="Alfaro M."/>
            <person name="Sun H."/>
            <person name="Tritt A."/>
            <person name="Yoshinaga Y."/>
            <person name="Zwiers L.-H."/>
            <person name="Turgeon B."/>
            <person name="Goodwin S."/>
            <person name="Spatafora J."/>
            <person name="Crous P."/>
            <person name="Grigoriev I."/>
        </authorList>
    </citation>
    <scope>NUCLEOTIDE SEQUENCE</scope>
    <source>
        <strain evidence="1">CBS 207.26</strain>
    </source>
</reference>
<protein>
    <submittedName>
        <fullName evidence="1">Uncharacterized protein</fullName>
    </submittedName>
</protein>
<proteinExistence type="predicted"/>
<keyword evidence="2" id="KW-1185">Reference proteome</keyword>
<evidence type="ECO:0000313" key="2">
    <source>
        <dbReference type="Proteomes" id="UP000800200"/>
    </source>
</evidence>
<accession>A0A6A6DWF1</accession>
<gene>
    <name evidence="1" type="ORF">K469DRAFT_667802</name>
</gene>
<dbReference type="OrthoDB" id="3202396at2759"/>
<evidence type="ECO:0000313" key="1">
    <source>
        <dbReference type="EMBL" id="KAF2184011.1"/>
    </source>
</evidence>
<dbReference type="Pfam" id="PF13826">
    <property type="entry name" value="Monooxy_af470-like"/>
    <property type="match status" value="1"/>
</dbReference>
<name>A0A6A6DWF1_9PEZI</name>
<organism evidence="1 2">
    <name type="scientific">Zopfia rhizophila CBS 207.26</name>
    <dbReference type="NCBI Taxonomy" id="1314779"/>
    <lineage>
        <taxon>Eukaryota</taxon>
        <taxon>Fungi</taxon>
        <taxon>Dikarya</taxon>
        <taxon>Ascomycota</taxon>
        <taxon>Pezizomycotina</taxon>
        <taxon>Dothideomycetes</taxon>
        <taxon>Dothideomycetes incertae sedis</taxon>
        <taxon>Zopfiaceae</taxon>
        <taxon>Zopfia</taxon>
    </lineage>
</organism>
<dbReference type="EMBL" id="ML994640">
    <property type="protein sequence ID" value="KAF2184011.1"/>
    <property type="molecule type" value="Genomic_DNA"/>
</dbReference>
<dbReference type="AlphaFoldDB" id="A0A6A6DWF1"/>
<sequence length="231" mass="26471">MSPVERWSRIRCQINYIFVPNTYRVSTWPSIGAVLQLLSLICLPYKLSILAPILLLFQRAVAAARDARHIYSGPFSNVRRGRWITELQPPQKSGDTNGDSDGVVMFILGARKPSSRPQGRMPANALELNKLYKVMWEEAEINRIKWGCKYNLASTSTFTNVFDKEGSTFIWLSSWTELDGLHEFARHAVHRAGQEAHAGERKFTYIGIMHETYFARRNSTECLYNNFPPLE</sequence>